<protein>
    <recommendedName>
        <fullName evidence="6">Transposase</fullName>
    </recommendedName>
</protein>
<name>A0AA38SSI5_9ASTR</name>
<dbReference type="PANTHER" id="PTHR48258:SF14">
    <property type="entry name" value="OS02G0583300 PROTEIN"/>
    <property type="match status" value="1"/>
</dbReference>
<dbReference type="PANTHER" id="PTHR48258">
    <property type="entry name" value="DUF4218 DOMAIN-CONTAINING PROTEIN-RELATED"/>
    <property type="match status" value="1"/>
</dbReference>
<accession>A0AA38SSI5</accession>
<dbReference type="InterPro" id="IPR025452">
    <property type="entry name" value="DUF4218"/>
</dbReference>
<feature type="domain" description="DUF4218" evidence="3">
    <location>
        <begin position="178"/>
        <end position="290"/>
    </location>
</feature>
<feature type="region of interest" description="Disordered" evidence="1">
    <location>
        <begin position="591"/>
        <end position="625"/>
    </location>
</feature>
<keyword evidence="5" id="KW-1185">Reference proteome</keyword>
<organism evidence="4 5">
    <name type="scientific">Centaurea solstitialis</name>
    <name type="common">yellow star-thistle</name>
    <dbReference type="NCBI Taxonomy" id="347529"/>
    <lineage>
        <taxon>Eukaryota</taxon>
        <taxon>Viridiplantae</taxon>
        <taxon>Streptophyta</taxon>
        <taxon>Embryophyta</taxon>
        <taxon>Tracheophyta</taxon>
        <taxon>Spermatophyta</taxon>
        <taxon>Magnoliopsida</taxon>
        <taxon>eudicotyledons</taxon>
        <taxon>Gunneridae</taxon>
        <taxon>Pentapetalae</taxon>
        <taxon>asterids</taxon>
        <taxon>campanulids</taxon>
        <taxon>Asterales</taxon>
        <taxon>Asteraceae</taxon>
        <taxon>Carduoideae</taxon>
        <taxon>Cardueae</taxon>
        <taxon>Centaureinae</taxon>
        <taxon>Centaurea</taxon>
    </lineage>
</organism>
<evidence type="ECO:0000256" key="1">
    <source>
        <dbReference type="SAM" id="MobiDB-lite"/>
    </source>
</evidence>
<dbReference type="AlphaFoldDB" id="A0AA38SSI5"/>
<dbReference type="Pfam" id="PF13952">
    <property type="entry name" value="DUF4216"/>
    <property type="match status" value="1"/>
</dbReference>
<dbReference type="EMBL" id="JARYMX010000005">
    <property type="protein sequence ID" value="KAJ9547179.1"/>
    <property type="molecule type" value="Genomic_DNA"/>
</dbReference>
<reference evidence="4" key="1">
    <citation type="submission" date="2023-03" db="EMBL/GenBank/DDBJ databases">
        <title>Chromosome-scale reference genome and RAD-based genetic map of yellow starthistle (Centaurea solstitialis) reveal putative structural variation and QTLs associated with invader traits.</title>
        <authorList>
            <person name="Reatini B."/>
            <person name="Cang F.A."/>
            <person name="Jiang Q."/>
            <person name="Mckibben M.T.W."/>
            <person name="Barker M.S."/>
            <person name="Rieseberg L.H."/>
            <person name="Dlugosch K.M."/>
        </authorList>
    </citation>
    <scope>NUCLEOTIDE SEQUENCE</scope>
    <source>
        <strain evidence="4">CAN-66</strain>
        <tissue evidence="4">Leaf</tissue>
    </source>
</reference>
<evidence type="ECO:0000259" key="2">
    <source>
        <dbReference type="Pfam" id="PF13952"/>
    </source>
</evidence>
<feature type="domain" description="DUF4216" evidence="2">
    <location>
        <begin position="406"/>
        <end position="478"/>
    </location>
</feature>
<evidence type="ECO:0000259" key="3">
    <source>
        <dbReference type="Pfam" id="PF13960"/>
    </source>
</evidence>
<proteinExistence type="predicted"/>
<evidence type="ECO:0000313" key="5">
    <source>
        <dbReference type="Proteomes" id="UP001172457"/>
    </source>
</evidence>
<comment type="caution">
    <text evidence="4">The sequence shown here is derived from an EMBL/GenBank/DDBJ whole genome shotgun (WGS) entry which is preliminary data.</text>
</comment>
<gene>
    <name evidence="4" type="ORF">OSB04_019722</name>
</gene>
<dbReference type="InterPro" id="IPR025312">
    <property type="entry name" value="DUF4216"/>
</dbReference>
<dbReference type="Proteomes" id="UP001172457">
    <property type="component" value="Chromosome 5"/>
</dbReference>
<evidence type="ECO:0008006" key="6">
    <source>
        <dbReference type="Google" id="ProtNLM"/>
    </source>
</evidence>
<dbReference type="Pfam" id="PF13960">
    <property type="entry name" value="DUF4218"/>
    <property type="match status" value="1"/>
</dbReference>
<sequence>MNRTDNCLLVAGKHPRFGGMKRKRDAKELNWTKRSIFFELEYWSSLELKHNMDVMHVKKMFVTVPCMNDKSKDTTNARVDLKDWGIQKELWLQERDNKIIKPHPKYSFTTDDRRRFCQFIKRVKLLTKVTDNDSNITGLKSHDCHIMMQRLLPVGVRGYVDANMSAPIIELCSFFKQVCARSLVVDDMRKATNQLVKILCNMELIFPPAFFDIMIHLVLHLSEEAILGGPVYMRWMYPFERYMKKLKNYVRNKAKPEGSIAEGYIADEALTFCSMYFEGVQTRFNLPDRNEDVVVPRRQLSVFESQCRATSKKNNHISRRRSSEFKSEMHENDAQNKFAAWFKDKICNSQLAESSECTEELFALAHVNGVRFVVHSRDIRRTTQNSGVAVPGTDGFMFYGQLEDIIEIRYLSGYSVVLFRCKWFNTDSRKKRCITKNNITSISVNSGWFKSDPYILAIQAKQVFYIEDPSENHSWRVVEDVNHRKIWDHPSFDEVNDIDVVHNNISSNFVLSAELDDMADIGLERVGQSSVVDDICTIHTADETDFINDEDEETDVEHLDNDDVDSDNDVVDGYYSSDEFTSPLRSYAAVARGHGGDAGGDPPLGPRRIPTSCEQGSRKRGRGRSRDLKLIQAYDNNGKRPLPIEFDVNDQHSYQPIGDNDSLFIRFIGNWIGNNIRMCYVSWDSVPKNKKIGMIPWMQQYFDLTPHRTGPHWDQISKGIERLCRDRYKDRKAKQKKHFMDNGGYDDVENARKHPPASVKRDFWDETIDHFLDPKYRNRAKKCKNRAKA</sequence>
<feature type="region of interest" description="Disordered" evidence="1">
    <location>
        <begin position="735"/>
        <end position="754"/>
    </location>
</feature>
<evidence type="ECO:0000313" key="4">
    <source>
        <dbReference type="EMBL" id="KAJ9547179.1"/>
    </source>
</evidence>